<feature type="region of interest" description="Disordered" evidence="1">
    <location>
        <begin position="144"/>
        <end position="165"/>
    </location>
</feature>
<reference evidence="2" key="2">
    <citation type="submission" date="2015-03" db="UniProtKB">
        <authorList>
            <consortium name="EnsemblPlants"/>
        </authorList>
    </citation>
    <scope>IDENTIFICATION</scope>
</reference>
<protein>
    <submittedName>
        <fullName evidence="2">Uncharacterized protein</fullName>
    </submittedName>
</protein>
<keyword evidence="3" id="KW-1185">Reference proteome</keyword>
<organism evidence="2">
    <name type="scientific">Oryza barthii</name>
    <dbReference type="NCBI Taxonomy" id="65489"/>
    <lineage>
        <taxon>Eukaryota</taxon>
        <taxon>Viridiplantae</taxon>
        <taxon>Streptophyta</taxon>
        <taxon>Embryophyta</taxon>
        <taxon>Tracheophyta</taxon>
        <taxon>Spermatophyta</taxon>
        <taxon>Magnoliopsida</taxon>
        <taxon>Liliopsida</taxon>
        <taxon>Poales</taxon>
        <taxon>Poaceae</taxon>
        <taxon>BOP clade</taxon>
        <taxon>Oryzoideae</taxon>
        <taxon>Oryzeae</taxon>
        <taxon>Oryzinae</taxon>
        <taxon>Oryza</taxon>
    </lineage>
</organism>
<proteinExistence type="predicted"/>
<accession>A0A0D3FY45</accession>
<dbReference type="EnsemblPlants" id="OBART04G19210.1">
    <property type="protein sequence ID" value="OBART04G19210.1"/>
    <property type="gene ID" value="OBART04G19210"/>
</dbReference>
<dbReference type="AlphaFoldDB" id="A0A0D3FY45"/>
<evidence type="ECO:0000256" key="1">
    <source>
        <dbReference type="SAM" id="MobiDB-lite"/>
    </source>
</evidence>
<evidence type="ECO:0000313" key="3">
    <source>
        <dbReference type="Proteomes" id="UP000026960"/>
    </source>
</evidence>
<dbReference type="HOGENOM" id="CLU_1153214_0_0_1"/>
<dbReference type="Gramene" id="OBART04G19210.1">
    <property type="protein sequence ID" value="OBART04G19210.1"/>
    <property type="gene ID" value="OBART04G19210"/>
</dbReference>
<dbReference type="Proteomes" id="UP000026960">
    <property type="component" value="Chromosome 4"/>
</dbReference>
<sequence length="241" mass="26356">MITVVACGLQRVLVPAENNNSQLFTECYTLKTIAFPIQSSKVSKAMAALGQQCSSAGARSGQRAAAEEVVEHGERPPGREERHLVPGAAHRHQRQAFLVLHRPPAHLLPVVPRAPPAPLRLFAGAIAGGLPHQPRPQLHRVQAVPRRRHRHPPVRVTAAPPSQTNTFVNKTDISRVCVYSGCFEDSSSAPVNPDAQPGAHELLQDGEHGRRRVVPFTYGLTAAQHTRELQSHFFLSLHDMS</sequence>
<dbReference type="PaxDb" id="65489-OBART04G19210.1"/>
<reference evidence="2" key="1">
    <citation type="journal article" date="2009" name="Rice">
        <title>De Novo Next Generation Sequencing of Plant Genomes.</title>
        <authorList>
            <person name="Rounsley S."/>
            <person name="Marri P.R."/>
            <person name="Yu Y."/>
            <person name="He R."/>
            <person name="Sisneros N."/>
            <person name="Goicoechea J.L."/>
            <person name="Lee S.J."/>
            <person name="Angelova A."/>
            <person name="Kudrna D."/>
            <person name="Luo M."/>
            <person name="Affourtit J."/>
            <person name="Desany B."/>
            <person name="Knight J."/>
            <person name="Niazi F."/>
            <person name="Egholm M."/>
            <person name="Wing R.A."/>
        </authorList>
    </citation>
    <scope>NUCLEOTIDE SEQUENCE [LARGE SCALE GENOMIC DNA]</scope>
    <source>
        <strain evidence="2">cv. IRGC 105608</strain>
    </source>
</reference>
<name>A0A0D3FY45_9ORYZ</name>
<evidence type="ECO:0000313" key="2">
    <source>
        <dbReference type="EnsemblPlants" id="OBART04G19210.1"/>
    </source>
</evidence>